<dbReference type="Gene3D" id="3.90.1200.10">
    <property type="match status" value="1"/>
</dbReference>
<dbReference type="Pfam" id="PF01636">
    <property type="entry name" value="APH"/>
    <property type="match status" value="1"/>
</dbReference>
<dbReference type="AlphaFoldDB" id="A0A7I9VHV9"/>
<gene>
    <name evidence="2" type="ORF">AMYX_07340</name>
</gene>
<evidence type="ECO:0000313" key="2">
    <source>
        <dbReference type="EMBL" id="GEJ55993.1"/>
    </source>
</evidence>
<dbReference type="RefSeq" id="WP_176063080.1">
    <property type="nucleotide sequence ID" value="NZ_BJTG01000002.1"/>
</dbReference>
<dbReference type="InterPro" id="IPR002575">
    <property type="entry name" value="Aminoglycoside_PTrfase"/>
</dbReference>
<dbReference type="Proteomes" id="UP000503640">
    <property type="component" value="Unassembled WGS sequence"/>
</dbReference>
<accession>A0A7I9VHV9</accession>
<name>A0A7I9VHV9_9BACT</name>
<organism evidence="2 3">
    <name type="scientific">Anaeromyxobacter diazotrophicus</name>
    <dbReference type="NCBI Taxonomy" id="2590199"/>
    <lineage>
        <taxon>Bacteria</taxon>
        <taxon>Pseudomonadati</taxon>
        <taxon>Myxococcota</taxon>
        <taxon>Myxococcia</taxon>
        <taxon>Myxococcales</taxon>
        <taxon>Cystobacterineae</taxon>
        <taxon>Anaeromyxobacteraceae</taxon>
        <taxon>Anaeromyxobacter</taxon>
    </lineage>
</organism>
<reference evidence="3" key="1">
    <citation type="journal article" date="2020" name="Appl. Environ. Microbiol.">
        <title>Diazotrophic Anaeromyxobacter Isolates from Soils.</title>
        <authorList>
            <person name="Masuda Y."/>
            <person name="Yamanaka H."/>
            <person name="Xu Z.X."/>
            <person name="Shiratori Y."/>
            <person name="Aono T."/>
            <person name="Amachi S."/>
            <person name="Senoo K."/>
            <person name="Itoh H."/>
        </authorList>
    </citation>
    <scope>NUCLEOTIDE SEQUENCE [LARGE SCALE GENOMIC DNA]</scope>
    <source>
        <strain evidence="3">R267</strain>
    </source>
</reference>
<proteinExistence type="predicted"/>
<dbReference type="EMBL" id="BJTG01000002">
    <property type="protein sequence ID" value="GEJ55993.1"/>
    <property type="molecule type" value="Genomic_DNA"/>
</dbReference>
<evidence type="ECO:0000259" key="1">
    <source>
        <dbReference type="Pfam" id="PF01636"/>
    </source>
</evidence>
<evidence type="ECO:0000313" key="3">
    <source>
        <dbReference type="Proteomes" id="UP000503640"/>
    </source>
</evidence>
<sequence>MAAPLEAGGAPAAPPGMRSVVERLSPGAEIVGCEPLGSSGGGGATEKCAGYGLPLRILLRTASGEPDALVFRTASADVFGHDRRADRAAELLLAFDTFGELPGHVEAVDVGAFAPEGLRSLRDAGEFYLVTRYARGEPYAADLRRIAQDGRLVPLDVERLDALLGWLAGLGAPAAEDPAGWRRSLRDVLGSGEGLFGIVDAYPPDTPGAPPALLRELEHLALDWRWKLRARHGRLRRIHGDFHPFNILFEGGTRFTVLDASRGSRGDPADDLTALAVNFPFFAVGAPPAGRGALGVLWDRLWAAWPRLTGDAEVLEVAPPFLAWRAAVVACPRFYPRMPAAGRERLLGLARDALARGFDPARAGELFS</sequence>
<comment type="caution">
    <text evidence="2">The sequence shown here is derived from an EMBL/GenBank/DDBJ whole genome shotgun (WGS) entry which is preliminary data.</text>
</comment>
<feature type="domain" description="Aminoglycoside phosphotransferase" evidence="1">
    <location>
        <begin position="68"/>
        <end position="287"/>
    </location>
</feature>
<keyword evidence="3" id="KW-1185">Reference proteome</keyword>
<dbReference type="InterPro" id="IPR011009">
    <property type="entry name" value="Kinase-like_dom_sf"/>
</dbReference>
<protein>
    <recommendedName>
        <fullName evidence="1">Aminoglycoside phosphotransferase domain-containing protein</fullName>
    </recommendedName>
</protein>
<dbReference type="SUPFAM" id="SSF56112">
    <property type="entry name" value="Protein kinase-like (PK-like)"/>
    <property type="match status" value="1"/>
</dbReference>